<dbReference type="InterPro" id="IPR018060">
    <property type="entry name" value="HTH_AraC"/>
</dbReference>
<sequence>MRPTTNERREDLLREALEIMHAEHGTPLELDDIARRIATSRRHLQRVFRELHGEPFRTALTHIRLDRAAELLAEPSPVKIREVARRVGYQEPAQFAKAFRRRHGLVPSEYRERATASVSA</sequence>
<evidence type="ECO:0000256" key="2">
    <source>
        <dbReference type="ARBA" id="ARBA00023125"/>
    </source>
</evidence>
<name>A0A6J4SHC1_9ACTN</name>
<protein>
    <recommendedName>
        <fullName evidence="4">HTH araC/xylS-type domain-containing protein</fullName>
    </recommendedName>
</protein>
<keyword evidence="1" id="KW-0805">Transcription regulation</keyword>
<dbReference type="SUPFAM" id="SSF46689">
    <property type="entry name" value="Homeodomain-like"/>
    <property type="match status" value="2"/>
</dbReference>
<dbReference type="InterPro" id="IPR020449">
    <property type="entry name" value="Tscrpt_reg_AraC-type_HTH"/>
</dbReference>
<dbReference type="GO" id="GO:0003700">
    <property type="term" value="F:DNA-binding transcription factor activity"/>
    <property type="evidence" value="ECO:0007669"/>
    <property type="project" value="InterPro"/>
</dbReference>
<evidence type="ECO:0000256" key="1">
    <source>
        <dbReference type="ARBA" id="ARBA00023015"/>
    </source>
</evidence>
<feature type="domain" description="HTH araC/xylS-type" evidence="4">
    <location>
        <begin position="14"/>
        <end position="113"/>
    </location>
</feature>
<accession>A0A6J4SHC1</accession>
<dbReference type="PROSITE" id="PS01124">
    <property type="entry name" value="HTH_ARAC_FAMILY_2"/>
    <property type="match status" value="1"/>
</dbReference>
<dbReference type="PRINTS" id="PR00032">
    <property type="entry name" value="HTHARAC"/>
</dbReference>
<evidence type="ECO:0000256" key="3">
    <source>
        <dbReference type="ARBA" id="ARBA00023163"/>
    </source>
</evidence>
<dbReference type="AlphaFoldDB" id="A0A6J4SHC1"/>
<evidence type="ECO:0000313" key="5">
    <source>
        <dbReference type="EMBL" id="CAA9498968.1"/>
    </source>
</evidence>
<organism evidence="5">
    <name type="scientific">uncultured Solirubrobacteraceae bacterium</name>
    <dbReference type="NCBI Taxonomy" id="1162706"/>
    <lineage>
        <taxon>Bacteria</taxon>
        <taxon>Bacillati</taxon>
        <taxon>Actinomycetota</taxon>
        <taxon>Thermoleophilia</taxon>
        <taxon>Solirubrobacterales</taxon>
        <taxon>Solirubrobacteraceae</taxon>
        <taxon>environmental samples</taxon>
    </lineage>
</organism>
<evidence type="ECO:0000259" key="4">
    <source>
        <dbReference type="PROSITE" id="PS01124"/>
    </source>
</evidence>
<dbReference type="GO" id="GO:0043565">
    <property type="term" value="F:sequence-specific DNA binding"/>
    <property type="evidence" value="ECO:0007669"/>
    <property type="project" value="InterPro"/>
</dbReference>
<dbReference type="EMBL" id="CADCVT010000181">
    <property type="protein sequence ID" value="CAA9498968.1"/>
    <property type="molecule type" value="Genomic_DNA"/>
</dbReference>
<dbReference type="InterPro" id="IPR050204">
    <property type="entry name" value="AraC_XylS_family_regulators"/>
</dbReference>
<keyword evidence="3" id="KW-0804">Transcription</keyword>
<proteinExistence type="predicted"/>
<dbReference type="Pfam" id="PF12833">
    <property type="entry name" value="HTH_18"/>
    <property type="match status" value="1"/>
</dbReference>
<gene>
    <name evidence="5" type="ORF">AVDCRST_MAG85-1637</name>
</gene>
<dbReference type="InterPro" id="IPR009057">
    <property type="entry name" value="Homeodomain-like_sf"/>
</dbReference>
<dbReference type="PANTHER" id="PTHR46796:SF7">
    <property type="entry name" value="ARAC FAMILY TRANSCRIPTIONAL REGULATOR"/>
    <property type="match status" value="1"/>
</dbReference>
<dbReference type="Gene3D" id="1.10.10.60">
    <property type="entry name" value="Homeodomain-like"/>
    <property type="match status" value="1"/>
</dbReference>
<reference evidence="5" key="1">
    <citation type="submission" date="2020-02" db="EMBL/GenBank/DDBJ databases">
        <authorList>
            <person name="Meier V. D."/>
        </authorList>
    </citation>
    <scope>NUCLEOTIDE SEQUENCE</scope>
    <source>
        <strain evidence="5">AVDCRST_MAG85</strain>
    </source>
</reference>
<keyword evidence="2" id="KW-0238">DNA-binding</keyword>
<dbReference type="SMART" id="SM00342">
    <property type="entry name" value="HTH_ARAC"/>
    <property type="match status" value="1"/>
</dbReference>
<dbReference type="PANTHER" id="PTHR46796">
    <property type="entry name" value="HTH-TYPE TRANSCRIPTIONAL ACTIVATOR RHAS-RELATED"/>
    <property type="match status" value="1"/>
</dbReference>